<evidence type="ECO:0000256" key="1">
    <source>
        <dbReference type="ARBA" id="ARBA00004173"/>
    </source>
</evidence>
<dbReference type="PANTHER" id="PTHR21035">
    <property type="entry name" value="28S RIBOSOMAL PROTEIN S26, MITOCHONDRIAL"/>
    <property type="match status" value="1"/>
</dbReference>
<gene>
    <name evidence="10" type="ORF">NQ315_004755</name>
</gene>
<evidence type="ECO:0000313" key="10">
    <source>
        <dbReference type="EMBL" id="KAJ8920616.1"/>
    </source>
</evidence>
<evidence type="ECO:0000256" key="3">
    <source>
        <dbReference type="ARBA" id="ARBA00022946"/>
    </source>
</evidence>
<organism evidence="10 11">
    <name type="scientific">Exocentrus adspersus</name>
    <dbReference type="NCBI Taxonomy" id="1586481"/>
    <lineage>
        <taxon>Eukaryota</taxon>
        <taxon>Metazoa</taxon>
        <taxon>Ecdysozoa</taxon>
        <taxon>Arthropoda</taxon>
        <taxon>Hexapoda</taxon>
        <taxon>Insecta</taxon>
        <taxon>Pterygota</taxon>
        <taxon>Neoptera</taxon>
        <taxon>Endopterygota</taxon>
        <taxon>Coleoptera</taxon>
        <taxon>Polyphaga</taxon>
        <taxon>Cucujiformia</taxon>
        <taxon>Chrysomeloidea</taxon>
        <taxon>Cerambycidae</taxon>
        <taxon>Lamiinae</taxon>
        <taxon>Acanthocinini</taxon>
        <taxon>Exocentrus</taxon>
    </lineage>
</organism>
<reference evidence="10 11" key="1">
    <citation type="journal article" date="2023" name="Insect Mol. Biol.">
        <title>Genome sequencing provides insights into the evolution of gene families encoding plant cell wall-degrading enzymes in longhorned beetles.</title>
        <authorList>
            <person name="Shin N.R."/>
            <person name="Okamura Y."/>
            <person name="Kirsch R."/>
            <person name="Pauchet Y."/>
        </authorList>
    </citation>
    <scope>NUCLEOTIDE SEQUENCE [LARGE SCALE GENOMIC DNA]</scope>
    <source>
        <strain evidence="10">EAD_L_NR</strain>
    </source>
</reference>
<dbReference type="PANTHER" id="PTHR21035:SF2">
    <property type="entry name" value="SMALL RIBOSOMAL SUBUNIT PROTEIN MS26"/>
    <property type="match status" value="1"/>
</dbReference>
<keyword evidence="11" id="KW-1185">Reference proteome</keyword>
<evidence type="ECO:0000313" key="11">
    <source>
        <dbReference type="Proteomes" id="UP001159042"/>
    </source>
</evidence>
<evidence type="ECO:0000256" key="7">
    <source>
        <dbReference type="ARBA" id="ARBA00035138"/>
    </source>
</evidence>
<protein>
    <recommendedName>
        <fullName evidence="7">Small ribosomal subunit protein mS26</fullName>
    </recommendedName>
    <alternativeName>
        <fullName evidence="8">28S ribosomal protein S26, mitochondrial</fullName>
    </alternativeName>
</protein>
<comment type="subcellular location">
    <subcellularLocation>
        <location evidence="1">Mitochondrion</location>
    </subcellularLocation>
</comment>
<comment type="caution">
    <text evidence="10">The sequence shown here is derived from an EMBL/GenBank/DDBJ whole genome shotgun (WGS) entry which is preliminary data.</text>
</comment>
<keyword evidence="5" id="KW-0496">Mitochondrion</keyword>
<evidence type="ECO:0000256" key="5">
    <source>
        <dbReference type="ARBA" id="ARBA00023128"/>
    </source>
</evidence>
<evidence type="ECO:0000256" key="2">
    <source>
        <dbReference type="ARBA" id="ARBA00009672"/>
    </source>
</evidence>
<dbReference type="Proteomes" id="UP001159042">
    <property type="component" value="Unassembled WGS sequence"/>
</dbReference>
<keyword evidence="3" id="KW-0809">Transit peptide</keyword>
<name>A0AAV8W3C5_9CUCU</name>
<evidence type="ECO:0000256" key="4">
    <source>
        <dbReference type="ARBA" id="ARBA00022980"/>
    </source>
</evidence>
<comment type="similarity">
    <text evidence="2">Belongs to the mitochondrion-specific ribosomal protein mS26 family.</text>
</comment>
<dbReference type="Pfam" id="PF14943">
    <property type="entry name" value="MRP-S26"/>
    <property type="match status" value="1"/>
</dbReference>
<keyword evidence="4" id="KW-0689">Ribosomal protein</keyword>
<dbReference type="EMBL" id="JANEYG010000013">
    <property type="protein sequence ID" value="KAJ8920616.1"/>
    <property type="molecule type" value="Genomic_DNA"/>
</dbReference>
<evidence type="ECO:0000256" key="9">
    <source>
        <dbReference type="SAM" id="Coils"/>
    </source>
</evidence>
<evidence type="ECO:0000256" key="6">
    <source>
        <dbReference type="ARBA" id="ARBA00023274"/>
    </source>
</evidence>
<feature type="coiled-coil region" evidence="9">
    <location>
        <begin position="121"/>
        <end position="148"/>
    </location>
</feature>
<sequence length="218" mass="25810">MLRLTNNFRTLYIAGDILNSNPHLLNSQSVRWRKPRWVPKAKSKIFRVPPRLVLPEDERIELMRLNANYKTQMKSIRKYLFDKYSNLNATEADPETQRKEFEEDFARCMEINNKWNDEQRVLREKRVAEELEAELDFARKAVELKTEKQIEQLETVEEIVRREKELSKSYILPENIDAAIEHALANPVDYNFAVNLNGEKVTGFEKEDKDKQRASVIQ</sequence>
<dbReference type="GO" id="GO:0005763">
    <property type="term" value="C:mitochondrial small ribosomal subunit"/>
    <property type="evidence" value="ECO:0007669"/>
    <property type="project" value="InterPro"/>
</dbReference>
<keyword evidence="9" id="KW-0175">Coiled coil</keyword>
<evidence type="ECO:0000256" key="8">
    <source>
        <dbReference type="ARBA" id="ARBA00035344"/>
    </source>
</evidence>
<accession>A0AAV8W3C5</accession>
<keyword evidence="6" id="KW-0687">Ribonucleoprotein</keyword>
<proteinExistence type="inferred from homology"/>
<dbReference type="AlphaFoldDB" id="A0AAV8W3C5"/>
<dbReference type="InterPro" id="IPR026140">
    <property type="entry name" value="Ribosomal_mS26"/>
</dbReference>